<dbReference type="AlphaFoldDB" id="A0AAD8F6Z4"/>
<accession>A0AAD8F6Z4</accession>
<evidence type="ECO:0000313" key="7">
    <source>
        <dbReference type="EMBL" id="KAK0052938.1"/>
    </source>
</evidence>
<keyword evidence="7" id="KW-0675">Receptor</keyword>
<evidence type="ECO:0000313" key="8">
    <source>
        <dbReference type="Proteomes" id="UP001233172"/>
    </source>
</evidence>
<keyword evidence="4 5" id="KW-0472">Membrane</keyword>
<dbReference type="InterPro" id="IPR052954">
    <property type="entry name" value="GPCR-Ligand_Int"/>
</dbReference>
<reference evidence="7" key="1">
    <citation type="journal article" date="2023" name="PLoS Negl. Trop. Dis.">
        <title>A genome sequence for Biomphalaria pfeifferi, the major vector snail for the human-infecting parasite Schistosoma mansoni.</title>
        <authorList>
            <person name="Bu L."/>
            <person name="Lu L."/>
            <person name="Laidemitt M.R."/>
            <person name="Zhang S.M."/>
            <person name="Mutuku M."/>
            <person name="Mkoji G."/>
            <person name="Steinauer M."/>
            <person name="Loker E.S."/>
        </authorList>
    </citation>
    <scope>NUCLEOTIDE SEQUENCE</scope>
    <source>
        <strain evidence="7">KasaAsao</strain>
    </source>
</reference>
<evidence type="ECO:0000256" key="4">
    <source>
        <dbReference type="ARBA" id="ARBA00023136"/>
    </source>
</evidence>
<name>A0AAD8F6Z4_BIOPF</name>
<dbReference type="SUPFAM" id="SSF81321">
    <property type="entry name" value="Family A G protein-coupled receptor-like"/>
    <property type="match status" value="1"/>
</dbReference>
<dbReference type="Proteomes" id="UP001233172">
    <property type="component" value="Unassembled WGS sequence"/>
</dbReference>
<feature type="transmembrane region" description="Helical" evidence="5">
    <location>
        <begin position="306"/>
        <end position="330"/>
    </location>
</feature>
<dbReference type="PROSITE" id="PS50262">
    <property type="entry name" value="G_PROTEIN_RECEP_F1_2"/>
    <property type="match status" value="1"/>
</dbReference>
<evidence type="ECO:0000256" key="2">
    <source>
        <dbReference type="ARBA" id="ARBA00022692"/>
    </source>
</evidence>
<dbReference type="InterPro" id="IPR000276">
    <property type="entry name" value="GPCR_Rhodpsn"/>
</dbReference>
<sequence>MWNMSESSVYNESGDTISGYKLSSRDDQYVSDSVRKIVFLVNHVVIDMCICIFGIVGNCTNIRVFVKQGLQKSVNLSLCAMSFSDLVGLVFQVWHNFCLNPYLELVDWPVDFMQIQILTGGCPNVAMTRITGWITMYITMERCLSVLMPLKIRRIVTFKRTAVILVFCYLINLSVFVPLYAADYMDWIYYPIVNRTKLGVARYGNTATIGLVMNVGHFYLSVLSFLFVVIFTAVLVVALKKKTKWRLGATSDREQHEALTSRDNKVVGMVIMVAIVLILCYSPGVLCSIVEICIPEFTLNSKLENLYHVVWSVCFVCNSVNASTSVVVYYTMSSKYRSTLQEIYPILKTKDKLNSN</sequence>
<feature type="domain" description="G-protein coupled receptors family 1 profile" evidence="6">
    <location>
        <begin position="57"/>
        <end position="329"/>
    </location>
</feature>
<dbReference type="SMART" id="SM01381">
    <property type="entry name" value="7TM_GPCR_Srsx"/>
    <property type="match status" value="1"/>
</dbReference>
<evidence type="ECO:0000256" key="3">
    <source>
        <dbReference type="ARBA" id="ARBA00022989"/>
    </source>
</evidence>
<dbReference type="PANTHER" id="PTHR46641">
    <property type="entry name" value="FMRFAMIDE RECEPTOR-RELATED"/>
    <property type="match status" value="1"/>
</dbReference>
<reference evidence="7" key="2">
    <citation type="submission" date="2023-04" db="EMBL/GenBank/DDBJ databases">
        <authorList>
            <person name="Bu L."/>
            <person name="Lu L."/>
            <person name="Laidemitt M.R."/>
            <person name="Zhang S.M."/>
            <person name="Mutuku M."/>
            <person name="Mkoji G."/>
            <person name="Steinauer M."/>
            <person name="Loker E.S."/>
        </authorList>
    </citation>
    <scope>NUCLEOTIDE SEQUENCE</scope>
    <source>
        <strain evidence="7">KasaAsao</strain>
        <tissue evidence="7">Whole Snail</tissue>
    </source>
</reference>
<proteinExistence type="predicted"/>
<dbReference type="InterPro" id="IPR017452">
    <property type="entry name" value="GPCR_Rhodpsn_7TM"/>
</dbReference>
<dbReference type="GO" id="GO:0016020">
    <property type="term" value="C:membrane"/>
    <property type="evidence" value="ECO:0007669"/>
    <property type="project" value="UniProtKB-SubCell"/>
</dbReference>
<keyword evidence="8" id="KW-1185">Reference proteome</keyword>
<dbReference type="InterPro" id="IPR019427">
    <property type="entry name" value="7TM_GPCR_serpentine_rcpt_Srw"/>
</dbReference>
<organism evidence="7 8">
    <name type="scientific">Biomphalaria pfeifferi</name>
    <name type="common">Bloodfluke planorb</name>
    <name type="synonym">Freshwater snail</name>
    <dbReference type="NCBI Taxonomy" id="112525"/>
    <lineage>
        <taxon>Eukaryota</taxon>
        <taxon>Metazoa</taxon>
        <taxon>Spiralia</taxon>
        <taxon>Lophotrochozoa</taxon>
        <taxon>Mollusca</taxon>
        <taxon>Gastropoda</taxon>
        <taxon>Heterobranchia</taxon>
        <taxon>Euthyneura</taxon>
        <taxon>Panpulmonata</taxon>
        <taxon>Hygrophila</taxon>
        <taxon>Lymnaeoidea</taxon>
        <taxon>Planorbidae</taxon>
        <taxon>Biomphalaria</taxon>
    </lineage>
</organism>
<dbReference type="Gene3D" id="1.20.1070.10">
    <property type="entry name" value="Rhodopsin 7-helix transmembrane proteins"/>
    <property type="match status" value="1"/>
</dbReference>
<keyword evidence="7" id="KW-0527">Neuropeptide</keyword>
<comment type="subcellular location">
    <subcellularLocation>
        <location evidence="1">Membrane</location>
    </subcellularLocation>
</comment>
<feature type="transmembrane region" description="Helical" evidence="5">
    <location>
        <begin position="161"/>
        <end position="181"/>
    </location>
</feature>
<evidence type="ECO:0000256" key="5">
    <source>
        <dbReference type="SAM" id="Phobius"/>
    </source>
</evidence>
<evidence type="ECO:0000256" key="1">
    <source>
        <dbReference type="ARBA" id="ARBA00004370"/>
    </source>
</evidence>
<dbReference type="GO" id="GO:0008528">
    <property type="term" value="F:G protein-coupled peptide receptor activity"/>
    <property type="evidence" value="ECO:0007669"/>
    <property type="project" value="InterPro"/>
</dbReference>
<feature type="transmembrane region" description="Helical" evidence="5">
    <location>
        <begin position="115"/>
        <end position="140"/>
    </location>
</feature>
<comment type="caution">
    <text evidence="7">The sequence shown here is derived from an EMBL/GenBank/DDBJ whole genome shotgun (WGS) entry which is preliminary data.</text>
</comment>
<dbReference type="GO" id="GO:0007218">
    <property type="term" value="P:neuropeptide signaling pathway"/>
    <property type="evidence" value="ECO:0007669"/>
    <property type="project" value="UniProtKB-KW"/>
</dbReference>
<gene>
    <name evidence="7" type="ORF">Bpfe_017555</name>
</gene>
<dbReference type="Pfam" id="PF10324">
    <property type="entry name" value="7TM_GPCR_Srw"/>
    <property type="match status" value="1"/>
</dbReference>
<keyword evidence="2 5" id="KW-0812">Transmembrane</keyword>
<feature type="transmembrane region" description="Helical" evidence="5">
    <location>
        <begin position="76"/>
        <end position="95"/>
    </location>
</feature>
<keyword evidence="3 5" id="KW-1133">Transmembrane helix</keyword>
<protein>
    <submittedName>
        <fullName evidence="7">Neuropeptides capa receptor</fullName>
    </submittedName>
</protein>
<dbReference type="EMBL" id="JASAOG010000090">
    <property type="protein sequence ID" value="KAK0052938.1"/>
    <property type="molecule type" value="Genomic_DNA"/>
</dbReference>
<dbReference type="PANTHER" id="PTHR46641:SF2">
    <property type="entry name" value="FMRFAMIDE RECEPTOR"/>
    <property type="match status" value="1"/>
</dbReference>
<feature type="transmembrane region" description="Helical" evidence="5">
    <location>
        <begin position="218"/>
        <end position="239"/>
    </location>
</feature>
<feature type="transmembrane region" description="Helical" evidence="5">
    <location>
        <begin position="266"/>
        <end position="286"/>
    </location>
</feature>
<feature type="transmembrane region" description="Helical" evidence="5">
    <location>
        <begin position="37"/>
        <end position="56"/>
    </location>
</feature>
<evidence type="ECO:0000259" key="6">
    <source>
        <dbReference type="PROSITE" id="PS50262"/>
    </source>
</evidence>